<evidence type="ECO:0000256" key="1">
    <source>
        <dbReference type="ARBA" id="ARBA00022714"/>
    </source>
</evidence>
<organism evidence="8 9">
    <name type="scientific">Thielaviopsis punctulata</name>
    <dbReference type="NCBI Taxonomy" id="72032"/>
    <lineage>
        <taxon>Eukaryota</taxon>
        <taxon>Fungi</taxon>
        <taxon>Dikarya</taxon>
        <taxon>Ascomycota</taxon>
        <taxon>Pezizomycotina</taxon>
        <taxon>Sordariomycetes</taxon>
        <taxon>Hypocreomycetidae</taxon>
        <taxon>Microascales</taxon>
        <taxon>Ceratocystidaceae</taxon>
        <taxon>Thielaviopsis</taxon>
    </lineage>
</organism>
<dbReference type="AlphaFoldDB" id="A0A0F4Z9E9"/>
<evidence type="ECO:0000259" key="7">
    <source>
        <dbReference type="Pfam" id="PF00462"/>
    </source>
</evidence>
<evidence type="ECO:0000256" key="6">
    <source>
        <dbReference type="ARBA" id="ARBA00067618"/>
    </source>
</evidence>
<keyword evidence="3" id="KW-0408">Iron</keyword>
<protein>
    <recommendedName>
        <fullName evidence="6">Monothiol glutaredoxin-5, mitochondrial</fullName>
    </recommendedName>
</protein>
<evidence type="ECO:0000256" key="3">
    <source>
        <dbReference type="ARBA" id="ARBA00023004"/>
    </source>
</evidence>
<reference evidence="8 9" key="1">
    <citation type="submission" date="2015-03" db="EMBL/GenBank/DDBJ databases">
        <authorList>
            <person name="Radwan O."/>
            <person name="Al-Naeli F.A."/>
            <person name="Rendon G.A."/>
            <person name="Fields C."/>
        </authorList>
    </citation>
    <scope>NUCLEOTIDE SEQUENCE [LARGE SCALE GENOMIC DNA]</scope>
    <source>
        <strain evidence="8">CR-DP1</strain>
    </source>
</reference>
<dbReference type="GO" id="GO:0046872">
    <property type="term" value="F:metal ion binding"/>
    <property type="evidence" value="ECO:0007669"/>
    <property type="project" value="UniProtKB-KW"/>
</dbReference>
<dbReference type="GO" id="GO:0044571">
    <property type="term" value="P:[2Fe-2S] cluster assembly"/>
    <property type="evidence" value="ECO:0007669"/>
    <property type="project" value="EnsemblFungi"/>
</dbReference>
<dbReference type="CDD" id="cd03028">
    <property type="entry name" value="GRX_PICOT_like"/>
    <property type="match status" value="1"/>
</dbReference>
<keyword evidence="5" id="KW-0676">Redox-active center</keyword>
<dbReference type="FunFam" id="3.40.30.10:FF:000005">
    <property type="entry name" value="Glutaredoxin 5"/>
    <property type="match status" value="1"/>
</dbReference>
<dbReference type="Gene3D" id="3.40.30.10">
    <property type="entry name" value="Glutaredoxin"/>
    <property type="match status" value="1"/>
</dbReference>
<dbReference type="InterPro" id="IPR002109">
    <property type="entry name" value="Glutaredoxin"/>
</dbReference>
<dbReference type="PANTHER" id="PTHR10293:SF16">
    <property type="entry name" value="GLUTAREDOXIN-RELATED PROTEIN 5, MITOCHONDRIAL"/>
    <property type="match status" value="1"/>
</dbReference>
<keyword evidence="2" id="KW-0479">Metal-binding</keyword>
<dbReference type="GO" id="GO:1990229">
    <property type="term" value="C:iron-sulfur cluster assembly complex"/>
    <property type="evidence" value="ECO:0007669"/>
    <property type="project" value="EnsemblFungi"/>
</dbReference>
<dbReference type="GO" id="GO:0044572">
    <property type="term" value="P:[4Fe-4S] cluster assembly"/>
    <property type="evidence" value="ECO:0007669"/>
    <property type="project" value="EnsemblFungi"/>
</dbReference>
<dbReference type="SUPFAM" id="SSF52833">
    <property type="entry name" value="Thioredoxin-like"/>
    <property type="match status" value="1"/>
</dbReference>
<name>A0A0F4Z9E9_9PEZI</name>
<gene>
    <name evidence="8" type="ORF">TD95_004053</name>
</gene>
<dbReference type="InterPro" id="IPR033658">
    <property type="entry name" value="GRX_PICOT-like"/>
</dbReference>
<keyword evidence="9" id="KW-1185">Reference proteome</keyword>
<dbReference type="GO" id="GO:0015036">
    <property type="term" value="F:disulfide oxidoreductase activity"/>
    <property type="evidence" value="ECO:0007669"/>
    <property type="project" value="EnsemblFungi"/>
</dbReference>
<feature type="domain" description="Glutaredoxin" evidence="7">
    <location>
        <begin position="57"/>
        <end position="124"/>
    </location>
</feature>
<evidence type="ECO:0000256" key="5">
    <source>
        <dbReference type="ARBA" id="ARBA00023284"/>
    </source>
</evidence>
<dbReference type="GO" id="GO:0006970">
    <property type="term" value="P:response to osmotic stress"/>
    <property type="evidence" value="ECO:0007669"/>
    <property type="project" value="EnsemblFungi"/>
</dbReference>
<keyword evidence="1" id="KW-0001">2Fe-2S</keyword>
<dbReference type="GO" id="GO:0034599">
    <property type="term" value="P:cellular response to oxidative stress"/>
    <property type="evidence" value="ECO:0007669"/>
    <property type="project" value="EnsemblFungi"/>
</dbReference>
<evidence type="ECO:0000256" key="2">
    <source>
        <dbReference type="ARBA" id="ARBA00022723"/>
    </source>
</evidence>
<dbReference type="InterPro" id="IPR004480">
    <property type="entry name" value="Monothiol_GRX-rel"/>
</dbReference>
<dbReference type="Pfam" id="PF00462">
    <property type="entry name" value="Glutaredoxin"/>
    <property type="match status" value="1"/>
</dbReference>
<evidence type="ECO:0000313" key="9">
    <source>
        <dbReference type="Proteomes" id="UP000033483"/>
    </source>
</evidence>
<dbReference type="InterPro" id="IPR036249">
    <property type="entry name" value="Thioredoxin-like_sf"/>
</dbReference>
<accession>A0A0F4Z9E9</accession>
<dbReference type="NCBIfam" id="TIGR00365">
    <property type="entry name" value="Grx4 family monothiol glutaredoxin"/>
    <property type="match status" value="1"/>
</dbReference>
<keyword evidence="4" id="KW-0411">Iron-sulfur</keyword>
<dbReference type="PANTHER" id="PTHR10293">
    <property type="entry name" value="GLUTAREDOXIN FAMILY MEMBER"/>
    <property type="match status" value="1"/>
</dbReference>
<evidence type="ECO:0000313" key="8">
    <source>
        <dbReference type="EMBL" id="KKA26965.1"/>
    </source>
</evidence>
<dbReference type="OrthoDB" id="415696at2759"/>
<sequence length="158" mass="17111">MIPRILPSFLRAAAPRAGSTSARLSRTFSPVLLSTHARHLSDATRAAIDKAVASAPVVLFMKGTPELPQCGFSRAAIQVLGMQGVNPEKFAAFNVLEDPELRAGIKEYSDWPTIPQLYVKSEFVGGCDILMSMHQSGDLAQMLEENGLLIKGEEGQQE</sequence>
<comment type="caution">
    <text evidence="8">The sequence shown here is derived from an EMBL/GenBank/DDBJ whole genome shotgun (WGS) entry which is preliminary data.</text>
</comment>
<dbReference type="EMBL" id="LAEV01001927">
    <property type="protein sequence ID" value="KKA26965.1"/>
    <property type="molecule type" value="Genomic_DNA"/>
</dbReference>
<dbReference type="GO" id="GO:0051537">
    <property type="term" value="F:2 iron, 2 sulfur cluster binding"/>
    <property type="evidence" value="ECO:0007669"/>
    <property type="project" value="UniProtKB-KW"/>
</dbReference>
<proteinExistence type="predicted"/>
<dbReference type="PROSITE" id="PS51354">
    <property type="entry name" value="GLUTAREDOXIN_2"/>
    <property type="match status" value="1"/>
</dbReference>
<evidence type="ECO:0000256" key="4">
    <source>
        <dbReference type="ARBA" id="ARBA00023014"/>
    </source>
</evidence>
<dbReference type="Proteomes" id="UP000033483">
    <property type="component" value="Unassembled WGS sequence"/>
</dbReference>
<dbReference type="GO" id="GO:0005759">
    <property type="term" value="C:mitochondrial matrix"/>
    <property type="evidence" value="ECO:0007669"/>
    <property type="project" value="EnsemblFungi"/>
</dbReference>